<dbReference type="Proteomes" id="UP000215596">
    <property type="component" value="Unassembled WGS sequence"/>
</dbReference>
<dbReference type="CDD" id="cd00567">
    <property type="entry name" value="ACAD"/>
    <property type="match status" value="1"/>
</dbReference>
<organism evidence="11 12">
    <name type="scientific">Paenibacillus campinasensis</name>
    <dbReference type="NCBI Taxonomy" id="66347"/>
    <lineage>
        <taxon>Bacteria</taxon>
        <taxon>Bacillati</taxon>
        <taxon>Bacillota</taxon>
        <taxon>Bacilli</taxon>
        <taxon>Bacillales</taxon>
        <taxon>Paenibacillaceae</taxon>
        <taxon>Paenibacillus</taxon>
    </lineage>
</organism>
<accession>A0A268EQS4</accession>
<protein>
    <submittedName>
        <fullName evidence="11">Acyl-CoA dehydrogenase</fullName>
    </submittedName>
</protein>
<dbReference type="SUPFAM" id="SSF56645">
    <property type="entry name" value="Acyl-CoA dehydrogenase NM domain-like"/>
    <property type="match status" value="1"/>
</dbReference>
<dbReference type="Gene3D" id="2.40.110.10">
    <property type="entry name" value="Butyryl-CoA Dehydrogenase, subunit A, domain 2"/>
    <property type="match status" value="1"/>
</dbReference>
<dbReference type="GO" id="GO:0003995">
    <property type="term" value="F:acyl-CoA dehydrogenase activity"/>
    <property type="evidence" value="ECO:0007669"/>
    <property type="project" value="TreeGrafter"/>
</dbReference>
<comment type="caution">
    <text evidence="11">The sequence shown here is derived from an EMBL/GenBank/DDBJ whole genome shotgun (WGS) entry which is preliminary data.</text>
</comment>
<dbReference type="Gene3D" id="1.10.540.10">
    <property type="entry name" value="Acyl-CoA dehydrogenase/oxidase, N-terminal domain"/>
    <property type="match status" value="1"/>
</dbReference>
<evidence type="ECO:0000256" key="1">
    <source>
        <dbReference type="ARBA" id="ARBA00001974"/>
    </source>
</evidence>
<feature type="domain" description="Acyl-CoA oxidase/dehydrogenase middle" evidence="9">
    <location>
        <begin position="139"/>
        <end position="229"/>
    </location>
</feature>
<dbReference type="InterPro" id="IPR009075">
    <property type="entry name" value="AcylCo_DH/oxidase_C"/>
</dbReference>
<evidence type="ECO:0000256" key="4">
    <source>
        <dbReference type="ARBA" id="ARBA00022827"/>
    </source>
</evidence>
<dbReference type="InterPro" id="IPR046373">
    <property type="entry name" value="Acyl-CoA_Oxase/DH_mid-dom_sf"/>
</dbReference>
<feature type="domain" description="Acyl-CoA dehydrogenase/oxidase N-terminal" evidence="10">
    <location>
        <begin position="27"/>
        <end position="107"/>
    </location>
</feature>
<evidence type="ECO:0000313" key="12">
    <source>
        <dbReference type="Proteomes" id="UP000215596"/>
    </source>
</evidence>
<sequence length="402" mass="44001">MKKGESDLDQSGIIDPFIRNESEASIAAMADKLASVFADRAPLHDAEGSFPFENFDDLSAAGYLKLTVPKAYGGDEASVYEMVLAQERLARGDGSTALAVGWHIGMLLQLRLSDAWPKPLFEQLCRDIVEQGVVINELASEPATGSPSRGGRPQTTATRAEGGWIIQGRKTFSTLSPILKIFTVTAAIEGCDRPGLFLIRRGPGVRIEETWNTLGMRATGSHDVILDHVFVPDDEVIRGADAAEKSAPVPTEAALLHIPACYLGIAYAARSFAIDFACRHQPNSTTVPIAELPNVKRQIAQMEVDWITARSYLYQVADRWDREVGQRAALKPELGLAKYMATNAAIRIVDQAMRIVGGLSLSRKLPLERMYRDVRAGLHNPPMDDIVLNNLADRAIHEMRGD</sequence>
<keyword evidence="5 6" id="KW-0560">Oxidoreductase</keyword>
<dbReference type="Pfam" id="PF00441">
    <property type="entry name" value="Acyl-CoA_dh_1"/>
    <property type="match status" value="1"/>
</dbReference>
<name>A0A268EQS4_9BACL</name>
<dbReference type="AlphaFoldDB" id="A0A268EQS4"/>
<dbReference type="InterPro" id="IPR037069">
    <property type="entry name" value="AcylCoA_DH/ox_N_sf"/>
</dbReference>
<dbReference type="InterPro" id="IPR006091">
    <property type="entry name" value="Acyl-CoA_Oxase/DH_mid-dom"/>
</dbReference>
<dbReference type="SUPFAM" id="SSF47203">
    <property type="entry name" value="Acyl-CoA dehydrogenase C-terminal domain-like"/>
    <property type="match status" value="1"/>
</dbReference>
<keyword evidence="4 6" id="KW-0274">FAD</keyword>
<dbReference type="PANTHER" id="PTHR43884">
    <property type="entry name" value="ACYL-COA DEHYDROGENASE"/>
    <property type="match status" value="1"/>
</dbReference>
<feature type="region of interest" description="Disordered" evidence="7">
    <location>
        <begin position="139"/>
        <end position="160"/>
    </location>
</feature>
<comment type="cofactor">
    <cofactor evidence="1 6">
        <name>FAD</name>
        <dbReference type="ChEBI" id="CHEBI:57692"/>
    </cofactor>
</comment>
<evidence type="ECO:0000256" key="6">
    <source>
        <dbReference type="RuleBase" id="RU362125"/>
    </source>
</evidence>
<comment type="similarity">
    <text evidence="2 6">Belongs to the acyl-CoA dehydrogenase family.</text>
</comment>
<dbReference type="EMBL" id="NPBY01000045">
    <property type="protein sequence ID" value="PAD75475.1"/>
    <property type="molecule type" value="Genomic_DNA"/>
</dbReference>
<dbReference type="PIRSF" id="PIRSF016578">
    <property type="entry name" value="HsaA"/>
    <property type="match status" value="1"/>
</dbReference>
<dbReference type="InterPro" id="IPR036250">
    <property type="entry name" value="AcylCo_DH-like_C"/>
</dbReference>
<dbReference type="GO" id="GO:0050660">
    <property type="term" value="F:flavin adenine dinucleotide binding"/>
    <property type="evidence" value="ECO:0007669"/>
    <property type="project" value="InterPro"/>
</dbReference>
<evidence type="ECO:0000256" key="3">
    <source>
        <dbReference type="ARBA" id="ARBA00022630"/>
    </source>
</evidence>
<dbReference type="InterPro" id="IPR013786">
    <property type="entry name" value="AcylCoA_DH/ox_N"/>
</dbReference>
<evidence type="ECO:0000259" key="8">
    <source>
        <dbReference type="Pfam" id="PF00441"/>
    </source>
</evidence>
<evidence type="ECO:0000259" key="9">
    <source>
        <dbReference type="Pfam" id="PF02770"/>
    </source>
</evidence>
<dbReference type="OrthoDB" id="9785203at2"/>
<dbReference type="Gene3D" id="1.20.140.10">
    <property type="entry name" value="Butyryl-CoA Dehydrogenase, subunit A, domain 3"/>
    <property type="match status" value="1"/>
</dbReference>
<evidence type="ECO:0000313" key="11">
    <source>
        <dbReference type="EMBL" id="PAD75475.1"/>
    </source>
</evidence>
<proteinExistence type="inferred from homology"/>
<gene>
    <name evidence="11" type="ORF">CHH67_14795</name>
</gene>
<reference evidence="11 12" key="1">
    <citation type="submission" date="2017-07" db="EMBL/GenBank/DDBJ databases">
        <title>Isolation and whole genome analysis of endospore-forming bacteria from heroin.</title>
        <authorList>
            <person name="Kalinowski J."/>
            <person name="Ahrens B."/>
            <person name="Al-Dilaimi A."/>
            <person name="Winkler A."/>
            <person name="Wibberg D."/>
            <person name="Schleenbecker U."/>
            <person name="Ruckert C."/>
            <person name="Wolfel R."/>
            <person name="Grass G."/>
        </authorList>
    </citation>
    <scope>NUCLEOTIDE SEQUENCE [LARGE SCALE GENOMIC DNA]</scope>
    <source>
        <strain evidence="11 12">7537-G1</strain>
    </source>
</reference>
<dbReference type="Pfam" id="PF02770">
    <property type="entry name" value="Acyl-CoA_dh_M"/>
    <property type="match status" value="1"/>
</dbReference>
<evidence type="ECO:0000259" key="10">
    <source>
        <dbReference type="Pfam" id="PF02771"/>
    </source>
</evidence>
<feature type="domain" description="Acyl-CoA dehydrogenase/oxidase C-terminal" evidence="8">
    <location>
        <begin position="260"/>
        <end position="376"/>
    </location>
</feature>
<evidence type="ECO:0000256" key="5">
    <source>
        <dbReference type="ARBA" id="ARBA00023002"/>
    </source>
</evidence>
<dbReference type="Pfam" id="PF02771">
    <property type="entry name" value="Acyl-CoA_dh_N"/>
    <property type="match status" value="1"/>
</dbReference>
<evidence type="ECO:0000256" key="7">
    <source>
        <dbReference type="SAM" id="MobiDB-lite"/>
    </source>
</evidence>
<keyword evidence="3 6" id="KW-0285">Flavoprotein</keyword>
<dbReference type="PANTHER" id="PTHR43884:SF25">
    <property type="entry name" value="ACYL-COA DEHYDROGENASE YDBM-RELATED"/>
    <property type="match status" value="1"/>
</dbReference>
<evidence type="ECO:0000256" key="2">
    <source>
        <dbReference type="ARBA" id="ARBA00009347"/>
    </source>
</evidence>
<dbReference type="InterPro" id="IPR009100">
    <property type="entry name" value="AcylCoA_DH/oxidase_NM_dom_sf"/>
</dbReference>
<feature type="compositionally biased region" description="Polar residues" evidence="7">
    <location>
        <begin position="143"/>
        <end position="158"/>
    </location>
</feature>